<feature type="domain" description="G-protein coupled receptors family 1 profile" evidence="10">
    <location>
        <begin position="49"/>
        <end position="298"/>
    </location>
</feature>
<comment type="subcellular location">
    <subcellularLocation>
        <location evidence="1">Membrane</location>
        <topology evidence="1">Multi-pass membrane protein</topology>
    </subcellularLocation>
</comment>
<evidence type="ECO:0000259" key="10">
    <source>
        <dbReference type="PROSITE" id="PS50262"/>
    </source>
</evidence>
<evidence type="ECO:0000256" key="5">
    <source>
        <dbReference type="ARBA" id="ARBA00023136"/>
    </source>
</evidence>
<dbReference type="SUPFAM" id="SSF81321">
    <property type="entry name" value="Family A G protein-coupled receptor-like"/>
    <property type="match status" value="1"/>
</dbReference>
<dbReference type="Gene3D" id="1.20.1070.10">
    <property type="entry name" value="Rhodopsin 7-helix transmembrane proteins"/>
    <property type="match status" value="1"/>
</dbReference>
<feature type="transmembrane region" description="Helical" evidence="9">
    <location>
        <begin position="237"/>
        <end position="264"/>
    </location>
</feature>
<protein>
    <submittedName>
        <fullName evidence="12">Somatostatin receptor type 4-like</fullName>
    </submittedName>
</protein>
<dbReference type="InterPro" id="IPR017452">
    <property type="entry name" value="GPCR_Rhodpsn_7TM"/>
</dbReference>
<dbReference type="GeneID" id="102802187"/>
<feature type="transmembrane region" description="Helical" evidence="9">
    <location>
        <begin position="33"/>
        <end position="58"/>
    </location>
</feature>
<dbReference type="PANTHER" id="PTHR24243:SF208">
    <property type="entry name" value="PYROKININ-1 RECEPTOR"/>
    <property type="match status" value="1"/>
</dbReference>
<proteinExistence type="inferred from homology"/>
<evidence type="ECO:0000256" key="4">
    <source>
        <dbReference type="ARBA" id="ARBA00023040"/>
    </source>
</evidence>
<feature type="transmembrane region" description="Helical" evidence="9">
    <location>
        <begin position="152"/>
        <end position="172"/>
    </location>
</feature>
<feature type="transmembrane region" description="Helical" evidence="9">
    <location>
        <begin position="284"/>
        <end position="301"/>
    </location>
</feature>
<keyword evidence="3 9" id="KW-1133">Transmembrane helix</keyword>
<evidence type="ECO:0000313" key="11">
    <source>
        <dbReference type="Proteomes" id="UP000694865"/>
    </source>
</evidence>
<evidence type="ECO:0000256" key="6">
    <source>
        <dbReference type="ARBA" id="ARBA00023170"/>
    </source>
</evidence>
<dbReference type="PROSITE" id="PS00237">
    <property type="entry name" value="G_PROTEIN_RECEP_F1_1"/>
    <property type="match status" value="1"/>
</dbReference>
<evidence type="ECO:0000256" key="8">
    <source>
        <dbReference type="RuleBase" id="RU000688"/>
    </source>
</evidence>
<comment type="similarity">
    <text evidence="8">Belongs to the G-protein coupled receptor 1 family.</text>
</comment>
<gene>
    <name evidence="12" type="primary">LOC102802187</name>
</gene>
<feature type="transmembrane region" description="Helical" evidence="9">
    <location>
        <begin position="110"/>
        <end position="131"/>
    </location>
</feature>
<keyword evidence="6 8" id="KW-0675">Receptor</keyword>
<dbReference type="PANTHER" id="PTHR24243">
    <property type="entry name" value="G-PROTEIN COUPLED RECEPTOR"/>
    <property type="match status" value="1"/>
</dbReference>
<dbReference type="RefSeq" id="XP_006815856.1">
    <property type="nucleotide sequence ID" value="XM_006815793.1"/>
</dbReference>
<evidence type="ECO:0000256" key="7">
    <source>
        <dbReference type="ARBA" id="ARBA00023224"/>
    </source>
</evidence>
<feature type="transmembrane region" description="Helical" evidence="9">
    <location>
        <begin position="70"/>
        <end position="90"/>
    </location>
</feature>
<reference evidence="12" key="1">
    <citation type="submission" date="2025-08" db="UniProtKB">
        <authorList>
            <consortium name="RefSeq"/>
        </authorList>
    </citation>
    <scope>IDENTIFICATION</scope>
    <source>
        <tissue evidence="12">Testes</tissue>
    </source>
</reference>
<keyword evidence="4 8" id="KW-0297">G-protein coupled receptor</keyword>
<dbReference type="PRINTS" id="PR00237">
    <property type="entry name" value="GPCRRHODOPSN"/>
</dbReference>
<dbReference type="CDD" id="cd00637">
    <property type="entry name" value="7tm_classA_rhodopsin-like"/>
    <property type="match status" value="1"/>
</dbReference>
<evidence type="ECO:0000256" key="2">
    <source>
        <dbReference type="ARBA" id="ARBA00022692"/>
    </source>
</evidence>
<evidence type="ECO:0000313" key="12">
    <source>
        <dbReference type="RefSeq" id="XP_006815856.1"/>
    </source>
</evidence>
<keyword evidence="2 8" id="KW-0812">Transmembrane</keyword>
<keyword evidence="7 8" id="KW-0807">Transducer</keyword>
<organism evidence="11 12">
    <name type="scientific">Saccoglossus kowalevskii</name>
    <name type="common">Acorn worm</name>
    <dbReference type="NCBI Taxonomy" id="10224"/>
    <lineage>
        <taxon>Eukaryota</taxon>
        <taxon>Metazoa</taxon>
        <taxon>Hemichordata</taxon>
        <taxon>Enteropneusta</taxon>
        <taxon>Harrimaniidae</taxon>
        <taxon>Saccoglossus</taxon>
    </lineage>
</organism>
<evidence type="ECO:0000256" key="9">
    <source>
        <dbReference type="SAM" id="Phobius"/>
    </source>
</evidence>
<dbReference type="Pfam" id="PF00001">
    <property type="entry name" value="7tm_1"/>
    <property type="match status" value="1"/>
</dbReference>
<evidence type="ECO:0000256" key="1">
    <source>
        <dbReference type="ARBA" id="ARBA00004141"/>
    </source>
</evidence>
<sequence length="373" mass="41690">MADVASNMSLLNSTFTPNEEDTGRNSACGADPVVFFALGIFLGTVGLIGNLSFMFVVIRVKFMQTVTNHYLINLAAADLVYLLVLWILYVCLLVTDNSCVLMVNPNVRCMVGTLADIAVLTSTFCVGFISIERYVAITHPFRARQICTKGKTLFFNILMWIMSAVIKIPSALVCYVEAPASVYVAIYIIFIVVCLISICTVAILYSLTAYHFKKASKAMRDVVANSSRQAPSHDKQVVRICVSTTVLYFICLFPKELVFILQLILQFGEIEPPPWSVCLHNISILPLMVHSAANPIIYNVMSTKYRRAFRIALLSCKDKTKLRGDKTFYSRTNNYATERSSCNTRASPRVNQRNVIYNKKDSLSDTLPRTTSI</sequence>
<keyword evidence="11" id="KW-1185">Reference proteome</keyword>
<name>A0ABM0M765_SACKO</name>
<feature type="transmembrane region" description="Helical" evidence="9">
    <location>
        <begin position="184"/>
        <end position="210"/>
    </location>
</feature>
<keyword evidence="5 9" id="KW-0472">Membrane</keyword>
<accession>A0ABM0M765</accession>
<dbReference type="InterPro" id="IPR000276">
    <property type="entry name" value="GPCR_Rhodpsn"/>
</dbReference>
<dbReference type="Proteomes" id="UP000694865">
    <property type="component" value="Unplaced"/>
</dbReference>
<dbReference type="PROSITE" id="PS50262">
    <property type="entry name" value="G_PROTEIN_RECEP_F1_2"/>
    <property type="match status" value="1"/>
</dbReference>
<evidence type="ECO:0000256" key="3">
    <source>
        <dbReference type="ARBA" id="ARBA00022989"/>
    </source>
</evidence>